<dbReference type="InterPro" id="IPR011009">
    <property type="entry name" value="Kinase-like_dom_sf"/>
</dbReference>
<dbReference type="GO" id="GO:0004672">
    <property type="term" value="F:protein kinase activity"/>
    <property type="evidence" value="ECO:0007669"/>
    <property type="project" value="InterPro"/>
</dbReference>
<dbReference type="Gene3D" id="1.10.510.10">
    <property type="entry name" value="Transferase(Phosphotransferase) domain 1"/>
    <property type="match status" value="1"/>
</dbReference>
<dbReference type="PANTHER" id="PTHR27006:SF619">
    <property type="entry name" value="CYSTEINE-RICH RECEPTOR-LIKE PROTEIN KINASE 15"/>
    <property type="match status" value="1"/>
</dbReference>
<dbReference type="Pfam" id="PF07714">
    <property type="entry name" value="PK_Tyr_Ser-Thr"/>
    <property type="match status" value="1"/>
</dbReference>
<evidence type="ECO:0000313" key="3">
    <source>
        <dbReference type="Proteomes" id="UP001206925"/>
    </source>
</evidence>
<dbReference type="AlphaFoldDB" id="A0AAD5BU89"/>
<dbReference type="SUPFAM" id="SSF56112">
    <property type="entry name" value="Protein kinase-like (PK-like)"/>
    <property type="match status" value="1"/>
</dbReference>
<dbReference type="Proteomes" id="UP001206925">
    <property type="component" value="Unassembled WGS sequence"/>
</dbReference>
<evidence type="ECO:0000313" key="2">
    <source>
        <dbReference type="EMBL" id="KAI7729577.1"/>
    </source>
</evidence>
<keyword evidence="3" id="KW-1185">Reference proteome</keyword>
<dbReference type="InterPro" id="IPR001245">
    <property type="entry name" value="Ser-Thr/Tyr_kinase_cat_dom"/>
</dbReference>
<feature type="domain" description="Serine-threonine/tyrosine-protein kinase catalytic" evidence="1">
    <location>
        <begin position="8"/>
        <end position="105"/>
    </location>
</feature>
<evidence type="ECO:0000259" key="1">
    <source>
        <dbReference type="Pfam" id="PF07714"/>
    </source>
</evidence>
<reference evidence="2" key="1">
    <citation type="submission" date="2022-06" db="EMBL/GenBank/DDBJ databases">
        <title>Uncovering the hologenomic basis of an extraordinary plant invasion.</title>
        <authorList>
            <person name="Bieker V.C."/>
            <person name="Martin M.D."/>
            <person name="Gilbert T."/>
            <person name="Hodgins K."/>
            <person name="Battlay P."/>
            <person name="Petersen B."/>
            <person name="Wilson J."/>
        </authorList>
    </citation>
    <scope>NUCLEOTIDE SEQUENCE</scope>
    <source>
        <strain evidence="2">AA19_3_7</strain>
        <tissue evidence="2">Leaf</tissue>
    </source>
</reference>
<protein>
    <recommendedName>
        <fullName evidence="1">Serine-threonine/tyrosine-protein kinase catalytic domain-containing protein</fullName>
    </recommendedName>
</protein>
<organism evidence="2 3">
    <name type="scientific">Ambrosia artemisiifolia</name>
    <name type="common">Common ragweed</name>
    <dbReference type="NCBI Taxonomy" id="4212"/>
    <lineage>
        <taxon>Eukaryota</taxon>
        <taxon>Viridiplantae</taxon>
        <taxon>Streptophyta</taxon>
        <taxon>Embryophyta</taxon>
        <taxon>Tracheophyta</taxon>
        <taxon>Spermatophyta</taxon>
        <taxon>Magnoliopsida</taxon>
        <taxon>eudicotyledons</taxon>
        <taxon>Gunneridae</taxon>
        <taxon>Pentapetalae</taxon>
        <taxon>asterids</taxon>
        <taxon>campanulids</taxon>
        <taxon>Asterales</taxon>
        <taxon>Asteraceae</taxon>
        <taxon>Asteroideae</taxon>
        <taxon>Heliantheae alliance</taxon>
        <taxon>Heliantheae</taxon>
        <taxon>Ambrosia</taxon>
    </lineage>
</organism>
<name>A0AAD5BU89_AMBAR</name>
<sequence length="128" mass="14837">MVQCSRCVPPEYIKKGLYSRKYDVYSFGVLLLQIISGKKNYNVYGPHQNLNLLEYAYILCKEVSGMEFVDPSLDDASSTYKLTRCIQLALLCVKEKWTHRPSMLEVSAMLRNEYQNPAYAKKTSFFNK</sequence>
<dbReference type="PANTHER" id="PTHR27006">
    <property type="entry name" value="PROMASTIGOTE SURFACE ANTIGEN PROTEIN PSA"/>
    <property type="match status" value="1"/>
</dbReference>
<comment type="caution">
    <text evidence="2">The sequence shown here is derived from an EMBL/GenBank/DDBJ whole genome shotgun (WGS) entry which is preliminary data.</text>
</comment>
<proteinExistence type="predicted"/>
<gene>
    <name evidence="2" type="ORF">M8C21_021995</name>
</gene>
<accession>A0AAD5BU89</accession>
<dbReference type="EMBL" id="JAMZMK010010969">
    <property type="protein sequence ID" value="KAI7729577.1"/>
    <property type="molecule type" value="Genomic_DNA"/>
</dbReference>